<evidence type="ECO:0000256" key="4">
    <source>
        <dbReference type="ARBA" id="ARBA00023136"/>
    </source>
</evidence>
<gene>
    <name evidence="8" type="ORF">SAMN05660337_1188</name>
</gene>
<feature type="transmembrane region" description="Helical" evidence="6">
    <location>
        <begin position="184"/>
        <end position="202"/>
    </location>
</feature>
<dbReference type="OrthoDB" id="5444062at2"/>
<evidence type="ECO:0000256" key="1">
    <source>
        <dbReference type="ARBA" id="ARBA00004141"/>
    </source>
</evidence>
<dbReference type="STRING" id="246191.SAMN05660337_1188"/>
<feature type="chain" id="PRO_5011540814" evidence="7">
    <location>
        <begin position="29"/>
        <end position="386"/>
    </location>
</feature>
<dbReference type="RefSeq" id="WP_092159240.1">
    <property type="nucleotide sequence ID" value="NZ_FNGA01000002.1"/>
</dbReference>
<reference evidence="9" key="1">
    <citation type="submission" date="2016-10" db="EMBL/GenBank/DDBJ databases">
        <authorList>
            <person name="Varghese N."/>
            <person name="Submissions S."/>
        </authorList>
    </citation>
    <scope>NUCLEOTIDE SEQUENCE [LARGE SCALE GENOMIC DNA]</scope>
    <source>
        <strain evidence="9">DSM 16995</strain>
    </source>
</reference>
<evidence type="ECO:0000313" key="8">
    <source>
        <dbReference type="EMBL" id="SDK77479.1"/>
    </source>
</evidence>
<dbReference type="AlphaFoldDB" id="A0A1G9EMY6"/>
<name>A0A1G9EMY6_9BACT</name>
<keyword evidence="7" id="KW-0732">Signal</keyword>
<organism evidence="8 9">
    <name type="scientific">Maridesulfovibrio ferrireducens</name>
    <dbReference type="NCBI Taxonomy" id="246191"/>
    <lineage>
        <taxon>Bacteria</taxon>
        <taxon>Pseudomonadati</taxon>
        <taxon>Thermodesulfobacteriota</taxon>
        <taxon>Desulfovibrionia</taxon>
        <taxon>Desulfovibrionales</taxon>
        <taxon>Desulfovibrionaceae</taxon>
        <taxon>Maridesulfovibrio</taxon>
    </lineage>
</organism>
<keyword evidence="4 6" id="KW-0472">Membrane</keyword>
<dbReference type="GO" id="GO:0016020">
    <property type="term" value="C:membrane"/>
    <property type="evidence" value="ECO:0007669"/>
    <property type="project" value="UniProtKB-SubCell"/>
</dbReference>
<feature type="transmembrane region" description="Helical" evidence="6">
    <location>
        <begin position="157"/>
        <end position="178"/>
    </location>
</feature>
<protein>
    <submittedName>
        <fullName evidence="8">Type IV secretion system protein TrbL</fullName>
    </submittedName>
</protein>
<dbReference type="EMBL" id="FNGA01000002">
    <property type="protein sequence ID" value="SDK77479.1"/>
    <property type="molecule type" value="Genomic_DNA"/>
</dbReference>
<evidence type="ECO:0000256" key="3">
    <source>
        <dbReference type="ARBA" id="ARBA00022989"/>
    </source>
</evidence>
<feature type="transmembrane region" description="Helical" evidence="6">
    <location>
        <begin position="214"/>
        <end position="236"/>
    </location>
</feature>
<evidence type="ECO:0000256" key="6">
    <source>
        <dbReference type="SAM" id="Phobius"/>
    </source>
</evidence>
<comment type="subcellular location">
    <subcellularLocation>
        <location evidence="1">Membrane</location>
        <topology evidence="1">Multi-pass membrane protein</topology>
    </subcellularLocation>
</comment>
<keyword evidence="3 6" id="KW-1133">Transmembrane helix</keyword>
<feature type="transmembrane region" description="Helical" evidence="6">
    <location>
        <begin position="248"/>
        <end position="269"/>
    </location>
</feature>
<feature type="transmembrane region" description="Helical" evidence="6">
    <location>
        <begin position="52"/>
        <end position="73"/>
    </location>
</feature>
<dbReference type="Pfam" id="PF04610">
    <property type="entry name" value="TrbL"/>
    <property type="match status" value="1"/>
</dbReference>
<feature type="signal peptide" evidence="7">
    <location>
        <begin position="1"/>
        <end position="28"/>
    </location>
</feature>
<dbReference type="InterPro" id="IPR014150">
    <property type="entry name" value="Conjugal_tfr_TrbL"/>
</dbReference>
<evidence type="ECO:0000313" key="9">
    <source>
        <dbReference type="Proteomes" id="UP000199053"/>
    </source>
</evidence>
<accession>A0A1G9EMY6</accession>
<evidence type="ECO:0000256" key="2">
    <source>
        <dbReference type="ARBA" id="ARBA00022692"/>
    </source>
</evidence>
<dbReference type="NCBIfam" id="TIGR02783">
    <property type="entry name" value="TrbL_P"/>
    <property type="match status" value="1"/>
</dbReference>
<feature type="region of interest" description="Disordered" evidence="5">
    <location>
        <begin position="349"/>
        <end position="386"/>
    </location>
</feature>
<feature type="compositionally biased region" description="Basic and acidic residues" evidence="5">
    <location>
        <begin position="366"/>
        <end position="375"/>
    </location>
</feature>
<proteinExistence type="predicted"/>
<keyword evidence="9" id="KW-1185">Reference proteome</keyword>
<dbReference type="GO" id="GO:0030255">
    <property type="term" value="P:protein secretion by the type IV secretion system"/>
    <property type="evidence" value="ECO:0007669"/>
    <property type="project" value="InterPro"/>
</dbReference>
<sequence length="386" mass="40927">MQIGKTVLYLSPALAVVMLLSFSTSSYAQEAEILSQIAVQFHSKASQWDELLTEHALVLFRLLLILDVCLLGIKIALKHTEVQDAFAEFIMLVLYAGLMLSVVIYYKDWTNQLITGLTGIAQELGAPPVTAGSIFLAGVQIFETLLDSLTVNVAKSLGIIIIAIAICITFSLIAAQVILVKCEAYIILNAGIILLGFSGSKITKDYAINFIKYAFSVSVKLFVMQLLLALSIDFITEFRNTGASFDRVLVVLGASIVILALSMSIPDIISGLINGPLASSGGYLTSSVSAVSTGVMAATQGMRGMAGGAVDAKRGVDAIREASSFADSAGMSGFGKLGHMASTGVNAMRDNLSPTKTSGVRSSVKTQHETFKMEQDSQNSKNGGKS</sequence>
<dbReference type="InterPro" id="IPR007688">
    <property type="entry name" value="Conjugal_tfr_TrbL/VirB6"/>
</dbReference>
<feature type="compositionally biased region" description="Polar residues" evidence="5">
    <location>
        <begin position="352"/>
        <end position="365"/>
    </location>
</feature>
<feature type="transmembrane region" description="Helical" evidence="6">
    <location>
        <begin position="85"/>
        <end position="106"/>
    </location>
</feature>
<dbReference type="Proteomes" id="UP000199053">
    <property type="component" value="Unassembled WGS sequence"/>
</dbReference>
<feature type="compositionally biased region" description="Polar residues" evidence="5">
    <location>
        <begin position="376"/>
        <end position="386"/>
    </location>
</feature>
<keyword evidence="2 6" id="KW-0812">Transmembrane</keyword>
<evidence type="ECO:0000256" key="7">
    <source>
        <dbReference type="SAM" id="SignalP"/>
    </source>
</evidence>
<evidence type="ECO:0000256" key="5">
    <source>
        <dbReference type="SAM" id="MobiDB-lite"/>
    </source>
</evidence>